<dbReference type="Gene3D" id="3.40.50.1100">
    <property type="match status" value="3"/>
</dbReference>
<evidence type="ECO:0000313" key="5">
    <source>
        <dbReference type="Proteomes" id="UP001597183"/>
    </source>
</evidence>
<dbReference type="CDD" id="cd00640">
    <property type="entry name" value="Trp-synth-beta_II"/>
    <property type="match status" value="1"/>
</dbReference>
<dbReference type="PANTHER" id="PTHR42937:SF1">
    <property type="entry name" value="DIAMINOPROPIONATE AMMONIA-LYASE"/>
    <property type="match status" value="1"/>
</dbReference>
<dbReference type="Proteomes" id="UP001597183">
    <property type="component" value="Unassembled WGS sequence"/>
</dbReference>
<keyword evidence="2" id="KW-0663">Pyridoxal phosphate</keyword>
<dbReference type="Pfam" id="PF00291">
    <property type="entry name" value="PALP"/>
    <property type="match status" value="1"/>
</dbReference>
<accession>A0ABW4ATM3</accession>
<dbReference type="EMBL" id="JBHTMK010000079">
    <property type="protein sequence ID" value="MFD1374104.1"/>
    <property type="molecule type" value="Genomic_DNA"/>
</dbReference>
<dbReference type="InterPro" id="IPR001926">
    <property type="entry name" value="TrpB-like_PALP"/>
</dbReference>
<proteinExistence type="predicted"/>
<feature type="domain" description="Tryptophan synthase beta chain-like PALP" evidence="3">
    <location>
        <begin position="33"/>
        <end position="325"/>
    </location>
</feature>
<organism evidence="4 5">
    <name type="scientific">Actinoplanes sichuanensis</name>
    <dbReference type="NCBI Taxonomy" id="512349"/>
    <lineage>
        <taxon>Bacteria</taxon>
        <taxon>Bacillati</taxon>
        <taxon>Actinomycetota</taxon>
        <taxon>Actinomycetes</taxon>
        <taxon>Micromonosporales</taxon>
        <taxon>Micromonosporaceae</taxon>
        <taxon>Actinoplanes</taxon>
    </lineage>
</organism>
<dbReference type="RefSeq" id="WP_317794293.1">
    <property type="nucleotide sequence ID" value="NZ_AP028461.1"/>
</dbReference>
<evidence type="ECO:0000259" key="3">
    <source>
        <dbReference type="Pfam" id="PF00291"/>
    </source>
</evidence>
<evidence type="ECO:0000313" key="4">
    <source>
        <dbReference type="EMBL" id="MFD1374104.1"/>
    </source>
</evidence>
<comment type="caution">
    <text evidence="4">The sequence shown here is derived from an EMBL/GenBank/DDBJ whole genome shotgun (WGS) entry which is preliminary data.</text>
</comment>
<reference evidence="5" key="1">
    <citation type="journal article" date="2019" name="Int. J. Syst. Evol. Microbiol.">
        <title>The Global Catalogue of Microorganisms (GCM) 10K type strain sequencing project: providing services to taxonomists for standard genome sequencing and annotation.</title>
        <authorList>
            <consortium name="The Broad Institute Genomics Platform"/>
            <consortium name="The Broad Institute Genome Sequencing Center for Infectious Disease"/>
            <person name="Wu L."/>
            <person name="Ma J."/>
        </authorList>
    </citation>
    <scope>NUCLEOTIDE SEQUENCE [LARGE SCALE GENOMIC DNA]</scope>
    <source>
        <strain evidence="5">CCM 7526</strain>
    </source>
</reference>
<evidence type="ECO:0000256" key="2">
    <source>
        <dbReference type="ARBA" id="ARBA00022898"/>
    </source>
</evidence>
<comment type="cofactor">
    <cofactor evidence="1">
        <name>pyridoxal 5'-phosphate</name>
        <dbReference type="ChEBI" id="CHEBI:597326"/>
    </cofactor>
</comment>
<dbReference type="InterPro" id="IPR036052">
    <property type="entry name" value="TrpB-like_PALP_sf"/>
</dbReference>
<sequence length="341" mass="35098">MTRTGYVANAGRDETWTCAPAPADVLEFHRALPGYAPTRLVDLAETARQYGVARLFAKDESARLGLPAFKALGASWAIHRALQKVTDRPVTIVTATDGNHGRAVARFAREFGQRAEIFVPDGVHPAAIQAIRDEGAAVTRVSGDYDAAVAAAANARRGLLIQDTAWEGYEETPGWIVDGYSTLFREIDDQLGESPDLVIVPAGVGSLLQAALVHYRSRPSATRVVSVEPTVAACVSASVAAGRPVTVETGATSMAGLNCGTVSALAWPYIRAGLDGCVTVEDAAVAEAARALAARGVDAGPCGAAPLAALAAVAPLEATVVLLVTEGAAANPAGGDSGFAE</sequence>
<evidence type="ECO:0000256" key="1">
    <source>
        <dbReference type="ARBA" id="ARBA00001933"/>
    </source>
</evidence>
<dbReference type="SUPFAM" id="SSF53686">
    <property type="entry name" value="Tryptophan synthase beta subunit-like PLP-dependent enzymes"/>
    <property type="match status" value="1"/>
</dbReference>
<name>A0ABW4ATM3_9ACTN</name>
<keyword evidence="5" id="KW-1185">Reference proteome</keyword>
<dbReference type="PANTHER" id="PTHR42937">
    <property type="match status" value="1"/>
</dbReference>
<gene>
    <name evidence="4" type="ORF">ACFQ5G_52995</name>
</gene>
<protein>
    <submittedName>
        <fullName evidence="4">Pyridoxal-phosphate dependent enzyme</fullName>
    </submittedName>
</protein>